<dbReference type="InterPro" id="IPR051159">
    <property type="entry name" value="Hexapeptide_acetyltransf"/>
</dbReference>
<dbReference type="GO" id="GO:0016407">
    <property type="term" value="F:acetyltransferase activity"/>
    <property type="evidence" value="ECO:0007669"/>
    <property type="project" value="InterPro"/>
</dbReference>
<evidence type="ECO:0000256" key="5">
    <source>
        <dbReference type="ARBA" id="ARBA00067695"/>
    </source>
</evidence>
<organism evidence="7 8">
    <name type="scientific">Arthrospiribacter ruber</name>
    <dbReference type="NCBI Taxonomy" id="2487934"/>
    <lineage>
        <taxon>Bacteria</taxon>
        <taxon>Pseudomonadati</taxon>
        <taxon>Bacteroidota</taxon>
        <taxon>Cytophagia</taxon>
        <taxon>Cytophagales</taxon>
        <taxon>Cyclobacteriaceae</taxon>
        <taxon>Arthrospiribacter</taxon>
    </lineage>
</organism>
<dbReference type="CDD" id="cd03357">
    <property type="entry name" value="LbH_MAT_GAT"/>
    <property type="match status" value="1"/>
</dbReference>
<dbReference type="EMBL" id="RPHB01000002">
    <property type="protein sequence ID" value="MBW3467340.1"/>
    <property type="molecule type" value="Genomic_DNA"/>
</dbReference>
<evidence type="ECO:0000256" key="4">
    <source>
        <dbReference type="ARBA" id="ARBA00055587"/>
    </source>
</evidence>
<comment type="function">
    <text evidence="4">Acetyltransferase implicated in the O-acetylation of Nod factors.</text>
</comment>
<reference evidence="7 8" key="1">
    <citation type="journal article" date="2020" name="Syst. Appl. Microbiol.">
        <title>Arthrospiribacter ruber gen. nov., sp. nov., a novel bacterium isolated from Arthrospira cultures.</title>
        <authorList>
            <person name="Waleron M."/>
            <person name="Misztak A."/>
            <person name="Waleron M.M."/>
            <person name="Furmaniak M."/>
            <person name="Mrozik A."/>
            <person name="Waleron K."/>
        </authorList>
    </citation>
    <scope>NUCLEOTIDE SEQUENCE [LARGE SCALE GENOMIC DNA]</scope>
    <source>
        <strain evidence="7 8">DPMB0001</strain>
    </source>
</reference>
<dbReference type="RefSeq" id="WP_219287590.1">
    <property type="nucleotide sequence ID" value="NZ_RPHB01000002.1"/>
</dbReference>
<dbReference type="Proteomes" id="UP000727490">
    <property type="component" value="Unassembled WGS sequence"/>
</dbReference>
<dbReference type="InterPro" id="IPR001451">
    <property type="entry name" value="Hexapep"/>
</dbReference>
<accession>A0A951IU81</accession>
<dbReference type="PANTHER" id="PTHR23416:SF23">
    <property type="entry name" value="ACETYLTRANSFERASE C18B11.09C-RELATED"/>
    <property type="match status" value="1"/>
</dbReference>
<name>A0A951IU81_9BACT</name>
<evidence type="ECO:0000259" key="6">
    <source>
        <dbReference type="SMART" id="SM01266"/>
    </source>
</evidence>
<evidence type="ECO:0000256" key="1">
    <source>
        <dbReference type="ARBA" id="ARBA00007274"/>
    </source>
</evidence>
<dbReference type="SMART" id="SM01266">
    <property type="entry name" value="Mac"/>
    <property type="match status" value="1"/>
</dbReference>
<evidence type="ECO:0000256" key="3">
    <source>
        <dbReference type="ARBA" id="ARBA00023315"/>
    </source>
</evidence>
<dbReference type="GO" id="GO:0008374">
    <property type="term" value="F:O-acyltransferase activity"/>
    <property type="evidence" value="ECO:0007669"/>
    <property type="project" value="TreeGrafter"/>
</dbReference>
<evidence type="ECO:0000313" key="7">
    <source>
        <dbReference type="EMBL" id="MBW3467340.1"/>
    </source>
</evidence>
<dbReference type="Pfam" id="PF00132">
    <property type="entry name" value="Hexapep"/>
    <property type="match status" value="1"/>
</dbReference>
<evidence type="ECO:0000313" key="8">
    <source>
        <dbReference type="Proteomes" id="UP000727490"/>
    </source>
</evidence>
<dbReference type="InterPro" id="IPR018357">
    <property type="entry name" value="Hexapep_transf_CS"/>
</dbReference>
<dbReference type="AlphaFoldDB" id="A0A951IU81"/>
<comment type="similarity">
    <text evidence="1">Belongs to the transferase hexapeptide repeat family.</text>
</comment>
<sequence length="193" mass="21236">MTEREKLERGHFYNSRDPELLECYHRAKELLQKWHALSSRDTEGKVLLLRELFGKLDEGVWIEAPFYCDYGMHIEIGGNTFINTGAVLLDCAKIMIGQNVLIGPNVQVYTATHPLSAKERVILNQEPDYAPYLTKALPVSIGDNCWIGGNSVILPGVSIGENTTIAAGSLVAKDIPANVLAMGSPAKVIRELS</sequence>
<dbReference type="PANTHER" id="PTHR23416">
    <property type="entry name" value="SIALIC ACID SYNTHASE-RELATED"/>
    <property type="match status" value="1"/>
</dbReference>
<dbReference type="Pfam" id="PF12464">
    <property type="entry name" value="Mac"/>
    <property type="match status" value="1"/>
</dbReference>
<dbReference type="FunFam" id="2.160.10.10:FF:000025">
    <property type="entry name" value="Hexapeptide-repeat containing-acetyltransferase"/>
    <property type="match status" value="1"/>
</dbReference>
<protein>
    <recommendedName>
        <fullName evidence="5">Nodulation protein L</fullName>
    </recommendedName>
</protein>
<keyword evidence="3" id="KW-0012">Acyltransferase</keyword>
<evidence type="ECO:0000256" key="2">
    <source>
        <dbReference type="ARBA" id="ARBA00022679"/>
    </source>
</evidence>
<keyword evidence="8" id="KW-1185">Reference proteome</keyword>
<gene>
    <name evidence="7" type="ORF">EGN73_05875</name>
</gene>
<dbReference type="InterPro" id="IPR024688">
    <property type="entry name" value="Mac_dom"/>
</dbReference>
<proteinExistence type="inferred from homology"/>
<dbReference type="PROSITE" id="PS00101">
    <property type="entry name" value="HEXAPEP_TRANSFERASES"/>
    <property type="match status" value="1"/>
</dbReference>
<feature type="domain" description="Maltose/galactoside acetyltransferase" evidence="6">
    <location>
        <begin position="4"/>
        <end position="58"/>
    </location>
</feature>
<keyword evidence="2" id="KW-0808">Transferase</keyword>
<comment type="caution">
    <text evidence="7">The sequence shown here is derived from an EMBL/GenBank/DDBJ whole genome shotgun (WGS) entry which is preliminary data.</text>
</comment>